<feature type="binding site" evidence="2">
    <location>
        <begin position="61"/>
        <end position="62"/>
    </location>
    <ligand>
        <name>substrate</name>
    </ligand>
</feature>
<evidence type="ECO:0000256" key="3">
    <source>
        <dbReference type="PIRSR" id="PIRSR006614-1"/>
    </source>
</evidence>
<dbReference type="HAMAP" id="MF_00549">
    <property type="entry name" value="Methylglyoxal_synth"/>
    <property type="match status" value="1"/>
</dbReference>
<dbReference type="Pfam" id="PF02142">
    <property type="entry name" value="MGS"/>
    <property type="match status" value="1"/>
</dbReference>
<dbReference type="PIRSF" id="PIRSF006614">
    <property type="entry name" value="Methylglyox_syn"/>
    <property type="match status" value="1"/>
</dbReference>
<dbReference type="SUPFAM" id="SSF52335">
    <property type="entry name" value="Methylglyoxal synthase-like"/>
    <property type="match status" value="1"/>
</dbReference>
<dbReference type="PANTHER" id="PTHR30492">
    <property type="entry name" value="METHYLGLYOXAL SYNTHASE"/>
    <property type="match status" value="1"/>
</dbReference>
<dbReference type="NCBIfam" id="NF003559">
    <property type="entry name" value="PRK05234.1"/>
    <property type="match status" value="1"/>
</dbReference>
<feature type="active site" description="Proton donor/acceptor" evidence="2 3">
    <location>
        <position position="67"/>
    </location>
</feature>
<dbReference type="Gene3D" id="3.40.50.1380">
    <property type="entry name" value="Methylglyoxal synthase-like domain"/>
    <property type="match status" value="1"/>
</dbReference>
<evidence type="ECO:0000313" key="6">
    <source>
        <dbReference type="Proteomes" id="UP000256845"/>
    </source>
</evidence>
<dbReference type="SMART" id="SM00851">
    <property type="entry name" value="MGS"/>
    <property type="match status" value="1"/>
</dbReference>
<evidence type="ECO:0000259" key="4">
    <source>
        <dbReference type="PROSITE" id="PS51855"/>
    </source>
</evidence>
<comment type="catalytic activity">
    <reaction evidence="2">
        <text>dihydroxyacetone phosphate = methylglyoxal + phosphate</text>
        <dbReference type="Rhea" id="RHEA:17937"/>
        <dbReference type="ChEBI" id="CHEBI:17158"/>
        <dbReference type="ChEBI" id="CHEBI:43474"/>
        <dbReference type="ChEBI" id="CHEBI:57642"/>
        <dbReference type="EC" id="4.2.3.3"/>
    </reaction>
</comment>
<dbReference type="AlphaFoldDB" id="A0A3D9H507"/>
<gene>
    <name evidence="2" type="primary">mgsA</name>
    <name evidence="5" type="ORF">DFP90_11514</name>
</gene>
<feature type="binding site" evidence="2">
    <location>
        <position position="18"/>
    </location>
    <ligand>
        <name>substrate</name>
    </ligand>
</feature>
<dbReference type="EMBL" id="QRDW01000015">
    <property type="protein sequence ID" value="RED44261.1"/>
    <property type="molecule type" value="Genomic_DNA"/>
</dbReference>
<sequence>MSDGRKLNIGLVAHDAVKPELAHWVKTHLEKLAPHALFATGTTARVLKEANPSLNIQAMKSGPLGGDQQLGGMIADGKLQMLVFFQDPMTPQPHDVDVKALIRLSTVYDVPLACNRASADFLIMSPLFNSDEHHNARPDRLDRFRSYTDRKLS</sequence>
<comment type="caution">
    <text evidence="5">The sequence shown here is derived from an EMBL/GenBank/DDBJ whole genome shotgun (WGS) entry which is preliminary data.</text>
</comment>
<dbReference type="InterPro" id="IPR004363">
    <property type="entry name" value="Methylgl_synth"/>
</dbReference>
<dbReference type="NCBIfam" id="TIGR00160">
    <property type="entry name" value="MGSA"/>
    <property type="match status" value="1"/>
</dbReference>
<dbReference type="OrthoDB" id="9787147at2"/>
<keyword evidence="6" id="KW-1185">Reference proteome</keyword>
<dbReference type="PROSITE" id="PS51855">
    <property type="entry name" value="MGS"/>
    <property type="match status" value="1"/>
</dbReference>
<dbReference type="RefSeq" id="WP_115939074.1">
    <property type="nucleotide sequence ID" value="NZ_QRDW01000015.1"/>
</dbReference>
<protein>
    <recommendedName>
        <fullName evidence="2">Methylglyoxal synthase</fullName>
        <shortName evidence="2">MGS</shortName>
        <ecNumber evidence="2">4.2.3.3</ecNumber>
    </recommendedName>
</protein>
<feature type="binding site" evidence="2">
    <location>
        <position position="94"/>
    </location>
    <ligand>
        <name>substrate</name>
    </ligand>
</feature>
<dbReference type="InterPro" id="IPR018148">
    <property type="entry name" value="Methylglyoxal_synth_AS"/>
</dbReference>
<dbReference type="CDD" id="cd01422">
    <property type="entry name" value="MGS"/>
    <property type="match status" value="1"/>
</dbReference>
<organism evidence="5 6">
    <name type="scientific">Aestuariispira insulae</name>
    <dbReference type="NCBI Taxonomy" id="1461337"/>
    <lineage>
        <taxon>Bacteria</taxon>
        <taxon>Pseudomonadati</taxon>
        <taxon>Pseudomonadota</taxon>
        <taxon>Alphaproteobacteria</taxon>
        <taxon>Rhodospirillales</taxon>
        <taxon>Kiloniellaceae</taxon>
        <taxon>Aestuariispira</taxon>
    </lineage>
</organism>
<proteinExistence type="inferred from homology"/>
<dbReference type="InterPro" id="IPR036914">
    <property type="entry name" value="MGS-like_dom_sf"/>
</dbReference>
<feature type="domain" description="MGS-like" evidence="4">
    <location>
        <begin position="1"/>
        <end position="153"/>
    </location>
</feature>
<evidence type="ECO:0000256" key="2">
    <source>
        <dbReference type="HAMAP-Rule" id="MF_00549"/>
    </source>
</evidence>
<dbReference type="Proteomes" id="UP000256845">
    <property type="component" value="Unassembled WGS sequence"/>
</dbReference>
<keyword evidence="2" id="KW-0456">Lyase</keyword>
<name>A0A3D9H507_9PROT</name>
<dbReference type="GO" id="GO:0008929">
    <property type="term" value="F:methylglyoxal synthase activity"/>
    <property type="evidence" value="ECO:0007669"/>
    <property type="project" value="UniProtKB-UniRule"/>
</dbReference>
<accession>A0A3D9H507</accession>
<dbReference type="EC" id="4.2.3.3" evidence="2"/>
<dbReference type="PANTHER" id="PTHR30492:SF0">
    <property type="entry name" value="METHYLGLYOXAL SYNTHASE"/>
    <property type="match status" value="1"/>
</dbReference>
<evidence type="ECO:0000313" key="5">
    <source>
        <dbReference type="EMBL" id="RED44261.1"/>
    </source>
</evidence>
<reference evidence="5 6" key="1">
    <citation type="submission" date="2018-07" db="EMBL/GenBank/DDBJ databases">
        <title>Genomic Encyclopedia of Type Strains, Phase III (KMG-III): the genomes of soil and plant-associated and newly described type strains.</title>
        <authorList>
            <person name="Whitman W."/>
        </authorList>
    </citation>
    <scope>NUCLEOTIDE SEQUENCE [LARGE SCALE GENOMIC DNA]</scope>
    <source>
        <strain evidence="5 6">CECT 8488</strain>
    </source>
</reference>
<evidence type="ECO:0000256" key="1">
    <source>
        <dbReference type="ARBA" id="ARBA00006287"/>
    </source>
</evidence>
<comment type="function">
    <text evidence="2">Catalyzes the formation of methylglyoxal from dihydroxyacetone phosphate.</text>
</comment>
<dbReference type="PROSITE" id="PS01335">
    <property type="entry name" value="METHYLGLYOXAL_SYNTH"/>
    <property type="match status" value="1"/>
</dbReference>
<dbReference type="GO" id="GO:0005829">
    <property type="term" value="C:cytosol"/>
    <property type="evidence" value="ECO:0007669"/>
    <property type="project" value="TreeGrafter"/>
</dbReference>
<dbReference type="GO" id="GO:0019242">
    <property type="term" value="P:methylglyoxal biosynthetic process"/>
    <property type="evidence" value="ECO:0007669"/>
    <property type="project" value="UniProtKB-UniRule"/>
</dbReference>
<feature type="binding site" evidence="2">
    <location>
        <begin position="40"/>
        <end position="43"/>
    </location>
    <ligand>
        <name>substrate</name>
    </ligand>
</feature>
<feature type="binding site" evidence="2">
    <location>
        <position position="14"/>
    </location>
    <ligand>
        <name>substrate</name>
    </ligand>
</feature>
<dbReference type="InterPro" id="IPR011607">
    <property type="entry name" value="MGS-like_dom"/>
</dbReference>
<comment type="similarity">
    <text evidence="1 2">Belongs to the methylglyoxal synthase family.</text>
</comment>